<dbReference type="PANTHER" id="PTHR30161:SF1">
    <property type="entry name" value="FLAGELLAR BIOSYNTHESIS PROTEIN FLHA-RELATED"/>
    <property type="match status" value="1"/>
</dbReference>
<feature type="transmembrane region" description="Helical" evidence="7">
    <location>
        <begin position="140"/>
        <end position="162"/>
    </location>
</feature>
<comment type="caution">
    <text evidence="7">Lacks conserved residue(s) required for the propagation of feature annotation.</text>
</comment>
<dbReference type="PRINTS" id="PR00949">
    <property type="entry name" value="TYPE3IMAPROT"/>
</dbReference>
<proteinExistence type="inferred from homology"/>
<sequence length="630" mass="69329">MREALDFSIFPSLLLIMTLFRLGLNVSTTRSILSQGDAGGVVETFGTFVVGGNVLVGLVVFFILVIINFLVITKGAERVAEVAARFTLDAMPGKQMAIDADLNAGMISEQEARKRREKVSREADFYGAMDGASKFVKGDAIAGIIIVFINLIFGIIIGMVQNGMPFGEAASHYSLLTVGDGIVSQLPALLISTATAIIVTRAASEENLGSDVIAQLFAYPKMLYVAGGTIVILGLFTPIQNFVTLPIGGMLIVGGYRLSNVGNREKMELVESEEQVATDDMRKPENIVNLLTIDPIEFEFGYGLIPLADTNQGGDLLDRVVMIRRQLALELGLVIPVVRIRDNIQLAPNEYRIKIKGNEVGKGEIYLEHYLAISSGVDDPTITGIDTVEPAFGIPAKWITEDMKTNAEMAGYTVVDPPSVISTHLTEVLRNYAHELLGRQETKQLIDHLQENYPILVEEVTPNPLSVGDVQKVLAKLLKERVSIRNLPVIFETLADFSKVTTDPEILAEYVRQALAKQITNQYIQENNPLKVITLSGQVEKLIADHVQQTEHGNYLALDPSTSQAILENIRKQIEQMQLYNQTPIILCSPAIRMYVRELTERYFPQVPILSYNELDANIEIQSVGVVNIS</sequence>
<reference evidence="8 9" key="1">
    <citation type="submission" date="2015-01" db="EMBL/GenBank/DDBJ databases">
        <title>Draft Genome Sequences of Four Bacillus thermoamylovorans Strains, Isolated From Food Products.</title>
        <authorList>
            <person name="Krawcyk A.O."/>
            <person name="Berendsen E.M."/>
            <person name="Eijlander R.T."/>
            <person name="de Jong A."/>
            <person name="Wells-Bennik M."/>
            <person name="Kuipers O.P."/>
        </authorList>
    </citation>
    <scope>NUCLEOTIDE SEQUENCE [LARGE SCALE GENOMIC DNA]</scope>
    <source>
        <strain evidence="8 9">B4167</strain>
    </source>
</reference>
<dbReference type="GO" id="GO:0005886">
    <property type="term" value="C:plasma membrane"/>
    <property type="evidence" value="ECO:0007669"/>
    <property type="project" value="UniProtKB-SubCell"/>
</dbReference>
<dbReference type="InterPro" id="IPR042196">
    <property type="entry name" value="FHIPEP_4"/>
</dbReference>
<protein>
    <recommendedName>
        <fullName evidence="7">Flagellar biosynthesis protein FlhA</fullName>
    </recommendedName>
</protein>
<evidence type="ECO:0000256" key="3">
    <source>
        <dbReference type="ARBA" id="ARBA00022475"/>
    </source>
</evidence>
<dbReference type="PANTHER" id="PTHR30161">
    <property type="entry name" value="FLAGELLAR EXPORT PROTEIN, MEMBRANE FLHA SUBUNIT-RELATED"/>
    <property type="match status" value="1"/>
</dbReference>
<dbReference type="GO" id="GO:0044781">
    <property type="term" value="P:bacterial-type flagellum organization"/>
    <property type="evidence" value="ECO:0007669"/>
    <property type="project" value="UniProtKB-KW"/>
</dbReference>
<dbReference type="AlphaFoldDB" id="A0ABD4A5H6"/>
<evidence type="ECO:0000256" key="4">
    <source>
        <dbReference type="ARBA" id="ARBA00022692"/>
    </source>
</evidence>
<keyword evidence="7" id="KW-1006">Bacterial flagellum protein export</keyword>
<dbReference type="InterPro" id="IPR042194">
    <property type="entry name" value="FHIPEP_1"/>
</dbReference>
<feature type="transmembrane region" description="Helical" evidence="7">
    <location>
        <begin position="7"/>
        <end position="24"/>
    </location>
</feature>
<dbReference type="InterPro" id="IPR025505">
    <property type="entry name" value="FHIPEP_CS"/>
</dbReference>
<evidence type="ECO:0000256" key="1">
    <source>
        <dbReference type="ARBA" id="ARBA00004651"/>
    </source>
</evidence>
<dbReference type="InterPro" id="IPR001712">
    <property type="entry name" value="T3SS_FHIPEP"/>
</dbReference>
<name>A0ABD4A5H6_9BACI</name>
<keyword evidence="7" id="KW-1005">Bacterial flagellum biogenesis</keyword>
<accession>A0ABD4A5H6</accession>
<evidence type="ECO:0000256" key="7">
    <source>
        <dbReference type="RuleBase" id="RU364093"/>
    </source>
</evidence>
<keyword evidence="6 7" id="KW-0472">Membrane</keyword>
<comment type="caution">
    <text evidence="8">The sequence shown here is derived from an EMBL/GenBank/DDBJ whole genome shotgun (WGS) entry which is preliminary data.</text>
</comment>
<keyword evidence="3 7" id="KW-1003">Cell membrane</keyword>
<comment type="function">
    <text evidence="7">Required for formation of the rod structure of the flagellar apparatus. Together with FliI and FliH, may constitute the export apparatus of flagellin.</text>
</comment>
<feature type="transmembrane region" description="Helical" evidence="7">
    <location>
        <begin position="216"/>
        <end position="236"/>
    </location>
</feature>
<keyword evidence="7" id="KW-0813">Transport</keyword>
<dbReference type="GO" id="GO:0015031">
    <property type="term" value="P:protein transport"/>
    <property type="evidence" value="ECO:0007669"/>
    <property type="project" value="UniProtKB-KW"/>
</dbReference>
<evidence type="ECO:0000256" key="6">
    <source>
        <dbReference type="ARBA" id="ARBA00023136"/>
    </source>
</evidence>
<dbReference type="Proteomes" id="UP000032076">
    <property type="component" value="Unassembled WGS sequence"/>
</dbReference>
<dbReference type="InterPro" id="IPR042193">
    <property type="entry name" value="FHIPEP_3"/>
</dbReference>
<evidence type="ECO:0000256" key="2">
    <source>
        <dbReference type="ARBA" id="ARBA00008835"/>
    </source>
</evidence>
<keyword evidence="5 7" id="KW-1133">Transmembrane helix</keyword>
<organism evidence="8 9">
    <name type="scientific">Caldibacillus thermoamylovorans</name>
    <dbReference type="NCBI Taxonomy" id="35841"/>
    <lineage>
        <taxon>Bacteria</taxon>
        <taxon>Bacillati</taxon>
        <taxon>Bacillota</taxon>
        <taxon>Bacilli</taxon>
        <taxon>Bacillales</taxon>
        <taxon>Bacillaceae</taxon>
        <taxon>Caldibacillus</taxon>
    </lineage>
</organism>
<feature type="transmembrane region" description="Helical" evidence="7">
    <location>
        <begin position="44"/>
        <end position="71"/>
    </location>
</feature>
<dbReference type="PROSITE" id="PS00994">
    <property type="entry name" value="FHIPEP"/>
    <property type="match status" value="1"/>
</dbReference>
<dbReference type="Pfam" id="PF00771">
    <property type="entry name" value="FHIPEP"/>
    <property type="match status" value="1"/>
</dbReference>
<comment type="subcellular location">
    <subcellularLocation>
        <location evidence="1 7">Cell membrane</location>
        <topology evidence="1 7">Multi-pass membrane protein</topology>
    </subcellularLocation>
</comment>
<gene>
    <name evidence="7" type="primary">flhA</name>
    <name evidence="8" type="ORF">B4167_3399</name>
</gene>
<dbReference type="EMBL" id="JXLU01000116">
    <property type="protein sequence ID" value="KIO71767.1"/>
    <property type="molecule type" value="Genomic_DNA"/>
</dbReference>
<evidence type="ECO:0000313" key="8">
    <source>
        <dbReference type="EMBL" id="KIO71767.1"/>
    </source>
</evidence>
<keyword evidence="4 7" id="KW-0812">Transmembrane</keyword>
<keyword evidence="7" id="KW-0653">Protein transport</keyword>
<evidence type="ECO:0000313" key="9">
    <source>
        <dbReference type="Proteomes" id="UP000032076"/>
    </source>
</evidence>
<dbReference type="Gene3D" id="1.10.8.540">
    <property type="entry name" value="FHIPEP family, domain 3"/>
    <property type="match status" value="1"/>
</dbReference>
<dbReference type="NCBIfam" id="TIGR01398">
    <property type="entry name" value="FlhA"/>
    <property type="match status" value="1"/>
</dbReference>
<dbReference type="Gene3D" id="3.40.50.12790">
    <property type="entry name" value="FHIPEP family, domain 4"/>
    <property type="match status" value="1"/>
</dbReference>
<comment type="similarity">
    <text evidence="2 7">Belongs to the FHIPEP (flagella/HR/invasion proteins export pore) family.</text>
</comment>
<evidence type="ECO:0000256" key="5">
    <source>
        <dbReference type="ARBA" id="ARBA00022989"/>
    </source>
</evidence>
<feature type="transmembrane region" description="Helical" evidence="7">
    <location>
        <begin position="182"/>
        <end position="204"/>
    </location>
</feature>
<dbReference type="InterPro" id="IPR006301">
    <property type="entry name" value="FlhA"/>
</dbReference>
<dbReference type="Gene3D" id="3.40.30.60">
    <property type="entry name" value="FHIPEP family, domain 1"/>
    <property type="match status" value="1"/>
</dbReference>